<protein>
    <submittedName>
        <fullName evidence="1">Uncharacterized protein</fullName>
    </submittedName>
</protein>
<keyword evidence="2" id="KW-1185">Reference proteome</keyword>
<accession>A0ABU2FJN7</accession>
<proteinExistence type="predicted"/>
<evidence type="ECO:0000313" key="1">
    <source>
        <dbReference type="EMBL" id="MDS0280975.1"/>
    </source>
</evidence>
<comment type="caution">
    <text evidence="1">The sequence shown here is derived from an EMBL/GenBank/DDBJ whole genome shotgun (WGS) entry which is preliminary data.</text>
</comment>
<dbReference type="EMBL" id="JAMQOS010000001">
    <property type="protein sequence ID" value="MDS0280975.1"/>
    <property type="molecule type" value="Genomic_DNA"/>
</dbReference>
<organism evidence="1 2">
    <name type="scientific">Haloarcula onubensis</name>
    <dbReference type="NCBI Taxonomy" id="2950539"/>
    <lineage>
        <taxon>Archaea</taxon>
        <taxon>Methanobacteriati</taxon>
        <taxon>Methanobacteriota</taxon>
        <taxon>Stenosarchaea group</taxon>
        <taxon>Halobacteria</taxon>
        <taxon>Halobacteriales</taxon>
        <taxon>Haloarculaceae</taxon>
        <taxon>Haloarcula</taxon>
    </lineage>
</organism>
<dbReference type="InterPro" id="IPR058994">
    <property type="entry name" value="Ig-containing_halobact"/>
</dbReference>
<dbReference type="Pfam" id="PF26515">
    <property type="entry name" value="Ig_halo_2"/>
    <property type="match status" value="1"/>
</dbReference>
<dbReference type="Proteomes" id="UP001268864">
    <property type="component" value="Unassembled WGS sequence"/>
</dbReference>
<dbReference type="RefSeq" id="WP_310898815.1">
    <property type="nucleotide sequence ID" value="NZ_JAMQOS010000001.1"/>
</dbReference>
<name>A0ABU2FJN7_9EURY</name>
<evidence type="ECO:0000313" key="2">
    <source>
        <dbReference type="Proteomes" id="UP001268864"/>
    </source>
</evidence>
<gene>
    <name evidence="1" type="ORF">NDI86_02500</name>
</gene>
<sequence>MVSRQAGLLLAALVALAGVSVVGGEVVDAPPTLTVENDGDTTYRVTAYTVESVEDALLTNFRVTTPAGENRLVTYSQLVWPAGYRNVTVTDSVPSQQVTVPPNEAVETEIRVWEPGDVTIYIIEEPDDETHVWSDMKACTERQQEHSIRLRDGYEGGGSTCASDLDLLFR</sequence>
<reference evidence="1 2" key="1">
    <citation type="submission" date="2022-06" db="EMBL/GenBank/DDBJ databases">
        <title>Halomicroarcula sp. a new haloarchaeum isolate from saline soil.</title>
        <authorList>
            <person name="Strakova D."/>
            <person name="Galisteo C."/>
            <person name="Sanchez-Porro C."/>
            <person name="Ventosa A."/>
        </authorList>
    </citation>
    <scope>NUCLEOTIDE SEQUENCE [LARGE SCALE GENOMIC DNA]</scope>
    <source>
        <strain evidence="1 2">S3CR25-11</strain>
    </source>
</reference>